<keyword evidence="4" id="KW-1133">Transmembrane helix</keyword>
<evidence type="ECO:0000313" key="6">
    <source>
        <dbReference type="EMBL" id="SDM63085.1"/>
    </source>
</evidence>
<dbReference type="PANTHER" id="PTHR22683:SF47">
    <property type="entry name" value="FTSK DOMAIN-CONTAINING PROTEIN YDCQ"/>
    <property type="match status" value="1"/>
</dbReference>
<keyword evidence="4" id="KW-0812">Transmembrane</keyword>
<feature type="transmembrane region" description="Helical" evidence="4">
    <location>
        <begin position="178"/>
        <end position="199"/>
    </location>
</feature>
<evidence type="ECO:0000256" key="3">
    <source>
        <dbReference type="PROSITE-ProRule" id="PRU00289"/>
    </source>
</evidence>
<proteinExistence type="predicted"/>
<organism evidence="6 7">
    <name type="scientific">Lentzea albidocapillata subsp. violacea</name>
    <dbReference type="NCBI Taxonomy" id="128104"/>
    <lineage>
        <taxon>Bacteria</taxon>
        <taxon>Bacillati</taxon>
        <taxon>Actinomycetota</taxon>
        <taxon>Actinomycetes</taxon>
        <taxon>Pseudonocardiales</taxon>
        <taxon>Pseudonocardiaceae</taxon>
        <taxon>Lentzea</taxon>
    </lineage>
</organism>
<evidence type="ECO:0000313" key="7">
    <source>
        <dbReference type="Proteomes" id="UP000199682"/>
    </source>
</evidence>
<dbReference type="GO" id="GO:0005524">
    <property type="term" value="F:ATP binding"/>
    <property type="evidence" value="ECO:0007669"/>
    <property type="project" value="UniProtKB-UniRule"/>
</dbReference>
<dbReference type="InterPro" id="IPR050206">
    <property type="entry name" value="FtsK/SpoIIIE/SftA"/>
</dbReference>
<dbReference type="SUPFAM" id="SSF52540">
    <property type="entry name" value="P-loop containing nucleoside triphosphate hydrolases"/>
    <property type="match status" value="1"/>
</dbReference>
<evidence type="ECO:0000256" key="2">
    <source>
        <dbReference type="ARBA" id="ARBA00022840"/>
    </source>
</evidence>
<dbReference type="PANTHER" id="PTHR22683">
    <property type="entry name" value="SPORULATION PROTEIN RELATED"/>
    <property type="match status" value="1"/>
</dbReference>
<gene>
    <name evidence="6" type="ORF">SAMN04488074_12481</name>
</gene>
<accession>A0A1G9UU23</accession>
<feature type="transmembrane region" description="Helical" evidence="4">
    <location>
        <begin position="205"/>
        <end position="222"/>
    </location>
</feature>
<name>A0A1G9UU23_9PSEU</name>
<dbReference type="EMBL" id="FNET01000024">
    <property type="protein sequence ID" value="SDM63085.1"/>
    <property type="molecule type" value="Genomic_DNA"/>
</dbReference>
<dbReference type="AlphaFoldDB" id="A0A1G9UU23"/>
<protein>
    <submittedName>
        <fullName evidence="6">DNA segregation ATPase FtsK/SpoIIIE, S-DNA-T family</fullName>
    </submittedName>
</protein>
<dbReference type="GO" id="GO:0003677">
    <property type="term" value="F:DNA binding"/>
    <property type="evidence" value="ECO:0007669"/>
    <property type="project" value="InterPro"/>
</dbReference>
<keyword evidence="4" id="KW-0472">Membrane</keyword>
<evidence type="ECO:0000256" key="4">
    <source>
        <dbReference type="SAM" id="Phobius"/>
    </source>
</evidence>
<sequence length="729" mass="79117">MSHPTHDTDLTDDTEVSNVVAFPLPSTEQTDADEVEDSGALVEITEANEVEVLDGEIVDEDEAPNAGVPAVLAGTARRELLPIIPAWLADRDQFQATVRWAWTYCHHTARYHAVRVPLYTLKLTAASPRGMGRAVMTWQRWAFDTESRALRQSTIDAADPSAYLALSRQRDDHVRTRLRVSAVTAFLSALGLGVVWLMYPEAMQTVLMWTVVVSIIAFGLLGRREDKPIVKTAVLGQQASKLTPDVVVRAFVGAGLCKEDTPVTFAQPIQRDGRGWLAVVDLPYGKHAAQAVGKRESLASGLNVNPITVFIDPDQVSARRVRLWVSDVDVFAQKPVTSPLAGMEEFDFWQPIPFGLDARDRKVTLPLIWSSLLVGAIPRMGKTFSARIPTAAAALDPYVELFVFNGKGDGAWRAFEKVAVAYGAGVRDQVMELLVTTLRKMVADMNDRFERMAKLPVDVCPEAKLTPAMARNKRLNMPLTVLSIDEVQRYLEHPEYGAEVLALLTDLVKVGPAAGYMLILATQKPDGKVIPDSLRGQIGSRFAMKVMTWQASDTILGAGSYQAGMDASKLSRSHKGVGILLGSDDSELAEQGGQITRTHLLSSADVEVMCDRGRALRSALGLLKGMAAGEAPTVETTGSVLDDVANALTAVAGNAAGAHTEVVLARLAEMRPEFYDGWTGSTLAGALKAYGVEPTQVWGTTPEGEKKNRQGYKRDAVVAAQSARIDHAR</sequence>
<feature type="binding site" evidence="3">
    <location>
        <begin position="376"/>
        <end position="383"/>
    </location>
    <ligand>
        <name>ATP</name>
        <dbReference type="ChEBI" id="CHEBI:30616"/>
    </ligand>
</feature>
<evidence type="ECO:0000256" key="1">
    <source>
        <dbReference type="ARBA" id="ARBA00022741"/>
    </source>
</evidence>
<dbReference type="InterPro" id="IPR027417">
    <property type="entry name" value="P-loop_NTPase"/>
</dbReference>
<keyword evidence="1 3" id="KW-0547">Nucleotide-binding</keyword>
<keyword evidence="2 3" id="KW-0067">ATP-binding</keyword>
<feature type="domain" description="FtsK" evidence="5">
    <location>
        <begin position="349"/>
        <end position="553"/>
    </location>
</feature>
<dbReference type="Gene3D" id="3.40.50.300">
    <property type="entry name" value="P-loop containing nucleotide triphosphate hydrolases"/>
    <property type="match status" value="1"/>
</dbReference>
<dbReference type="InterPro" id="IPR002543">
    <property type="entry name" value="FtsK_dom"/>
</dbReference>
<dbReference type="PROSITE" id="PS50901">
    <property type="entry name" value="FTSK"/>
    <property type="match status" value="1"/>
</dbReference>
<dbReference type="Proteomes" id="UP000199682">
    <property type="component" value="Unassembled WGS sequence"/>
</dbReference>
<evidence type="ECO:0000259" key="5">
    <source>
        <dbReference type="PROSITE" id="PS50901"/>
    </source>
</evidence>
<reference evidence="7" key="1">
    <citation type="submission" date="2016-10" db="EMBL/GenBank/DDBJ databases">
        <authorList>
            <person name="Varghese N."/>
            <person name="Submissions S."/>
        </authorList>
    </citation>
    <scope>NUCLEOTIDE SEQUENCE [LARGE SCALE GENOMIC DNA]</scope>
    <source>
        <strain evidence="7">DSM 44796</strain>
    </source>
</reference>
<dbReference type="RefSeq" id="WP_090013252.1">
    <property type="nucleotide sequence ID" value="NZ_FNET01000024.1"/>
</dbReference>